<evidence type="ECO:0000313" key="2">
    <source>
        <dbReference type="EMBL" id="KAI5347912.1"/>
    </source>
</evidence>
<keyword evidence="3" id="KW-1185">Reference proteome</keyword>
<sequence length="132" mass="14287">MAPLPSVCKVNTDGSRINSSGLIGARGLLRDSYGSWIKGFSVNLGNGSIIESELWGIFWGLNMTWDAGFRMVEIECDATYHIFREQNCATDALAAKSYEFGLGLHVFLEALAFLSAVLAADVRGVARPLLSV</sequence>
<dbReference type="SUPFAM" id="SSF53098">
    <property type="entry name" value="Ribonuclease H-like"/>
    <property type="match status" value="1"/>
</dbReference>
<dbReference type="PANTHER" id="PTHR47723:SF19">
    <property type="entry name" value="POLYNUCLEOTIDYL TRANSFERASE, RIBONUCLEASE H-LIKE SUPERFAMILY PROTEIN"/>
    <property type="match status" value="1"/>
</dbReference>
<dbReference type="AlphaFoldDB" id="A0AAD4WTB9"/>
<dbReference type="InterPro" id="IPR012337">
    <property type="entry name" value="RNaseH-like_sf"/>
</dbReference>
<dbReference type="Proteomes" id="UP001054821">
    <property type="component" value="Chromosome 1"/>
</dbReference>
<comment type="caution">
    <text evidence="2">The sequence shown here is derived from an EMBL/GenBank/DDBJ whole genome shotgun (WGS) entry which is preliminary data.</text>
</comment>
<dbReference type="GO" id="GO:0003676">
    <property type="term" value="F:nucleic acid binding"/>
    <property type="evidence" value="ECO:0007669"/>
    <property type="project" value="InterPro"/>
</dbReference>
<evidence type="ECO:0000259" key="1">
    <source>
        <dbReference type="Pfam" id="PF13456"/>
    </source>
</evidence>
<accession>A0AAD4WTB9</accession>
<dbReference type="Pfam" id="PF13456">
    <property type="entry name" value="RVT_3"/>
    <property type="match status" value="1"/>
</dbReference>
<dbReference type="InterPro" id="IPR002156">
    <property type="entry name" value="RNaseH_domain"/>
</dbReference>
<dbReference type="EMBL" id="JAJFAZ020000001">
    <property type="protein sequence ID" value="KAI5347912.1"/>
    <property type="molecule type" value="Genomic_DNA"/>
</dbReference>
<reference evidence="2 3" key="1">
    <citation type="journal article" date="2022" name="G3 (Bethesda)">
        <title>Whole-genome sequence and methylome profiling of the almond [Prunus dulcis (Mill.) D.A. Webb] cultivar 'Nonpareil'.</title>
        <authorList>
            <person name="D'Amico-Willman K.M."/>
            <person name="Ouma W.Z."/>
            <person name="Meulia T."/>
            <person name="Sideli G.M."/>
            <person name="Gradziel T.M."/>
            <person name="Fresnedo-Ramirez J."/>
        </authorList>
    </citation>
    <scope>NUCLEOTIDE SEQUENCE [LARGE SCALE GENOMIC DNA]</scope>
    <source>
        <strain evidence="2">Clone GOH B32 T37-40</strain>
    </source>
</reference>
<dbReference type="InterPro" id="IPR036397">
    <property type="entry name" value="RNaseH_sf"/>
</dbReference>
<dbReference type="CDD" id="cd06222">
    <property type="entry name" value="RNase_H_like"/>
    <property type="match status" value="1"/>
</dbReference>
<proteinExistence type="predicted"/>
<dbReference type="InterPro" id="IPR053151">
    <property type="entry name" value="RNase_H-like"/>
</dbReference>
<evidence type="ECO:0000313" key="3">
    <source>
        <dbReference type="Proteomes" id="UP001054821"/>
    </source>
</evidence>
<dbReference type="Gene3D" id="3.30.420.10">
    <property type="entry name" value="Ribonuclease H-like superfamily/Ribonuclease H"/>
    <property type="match status" value="1"/>
</dbReference>
<organism evidence="2 3">
    <name type="scientific">Prunus dulcis</name>
    <name type="common">Almond</name>
    <name type="synonym">Amygdalus dulcis</name>
    <dbReference type="NCBI Taxonomy" id="3755"/>
    <lineage>
        <taxon>Eukaryota</taxon>
        <taxon>Viridiplantae</taxon>
        <taxon>Streptophyta</taxon>
        <taxon>Embryophyta</taxon>
        <taxon>Tracheophyta</taxon>
        <taxon>Spermatophyta</taxon>
        <taxon>Magnoliopsida</taxon>
        <taxon>eudicotyledons</taxon>
        <taxon>Gunneridae</taxon>
        <taxon>Pentapetalae</taxon>
        <taxon>rosids</taxon>
        <taxon>fabids</taxon>
        <taxon>Rosales</taxon>
        <taxon>Rosaceae</taxon>
        <taxon>Amygdaloideae</taxon>
        <taxon>Amygdaleae</taxon>
        <taxon>Prunus</taxon>
    </lineage>
</organism>
<gene>
    <name evidence="2" type="ORF">L3X38_000799</name>
</gene>
<dbReference type="PANTHER" id="PTHR47723">
    <property type="entry name" value="OS05G0353850 PROTEIN"/>
    <property type="match status" value="1"/>
</dbReference>
<feature type="domain" description="RNase H type-1" evidence="1">
    <location>
        <begin position="11"/>
        <end position="78"/>
    </location>
</feature>
<protein>
    <recommendedName>
        <fullName evidence="1">RNase H type-1 domain-containing protein</fullName>
    </recommendedName>
</protein>
<dbReference type="GO" id="GO:0004523">
    <property type="term" value="F:RNA-DNA hybrid ribonuclease activity"/>
    <property type="evidence" value="ECO:0007669"/>
    <property type="project" value="InterPro"/>
</dbReference>
<dbReference type="InterPro" id="IPR044730">
    <property type="entry name" value="RNase_H-like_dom_plant"/>
</dbReference>
<name>A0AAD4WTB9_PRUDU</name>